<proteinExistence type="predicted"/>
<accession>A0AB39KVV4</accession>
<dbReference type="PANTHER" id="PTHR28008:SF1">
    <property type="entry name" value="DOMAIN PROTEIN, PUTATIVE (AFU_ORTHOLOGUE AFUA_3G10980)-RELATED"/>
    <property type="match status" value="1"/>
</dbReference>
<protein>
    <recommendedName>
        <fullName evidence="3">VanZ family protein</fullName>
    </recommendedName>
</protein>
<gene>
    <name evidence="2" type="ORF">ABOZ73_04680</name>
</gene>
<dbReference type="PANTHER" id="PTHR28008">
    <property type="entry name" value="DOMAIN PROTEIN, PUTATIVE (AFU_ORTHOLOGUE AFUA_3G10980)-RELATED"/>
    <property type="match status" value="1"/>
</dbReference>
<feature type="transmembrane region" description="Helical" evidence="1">
    <location>
        <begin position="65"/>
        <end position="85"/>
    </location>
</feature>
<feature type="transmembrane region" description="Helical" evidence="1">
    <location>
        <begin position="7"/>
        <end position="25"/>
    </location>
</feature>
<reference evidence="2" key="1">
    <citation type="submission" date="2024-06" db="EMBL/GenBank/DDBJ databases">
        <title>Caulobacter inopinatus, sp. nov.</title>
        <authorList>
            <person name="Donachie S.P."/>
        </authorList>
    </citation>
    <scope>NUCLEOTIDE SEQUENCE</scope>
    <source>
        <strain evidence="2">73W</strain>
    </source>
</reference>
<dbReference type="EMBL" id="CP158375">
    <property type="protein sequence ID" value="XDO97717.1"/>
    <property type="molecule type" value="Genomic_DNA"/>
</dbReference>
<dbReference type="RefSeq" id="WP_369061111.1">
    <property type="nucleotide sequence ID" value="NZ_CP158375.1"/>
</dbReference>
<dbReference type="AlphaFoldDB" id="A0AB39KVV4"/>
<feature type="transmembrane region" description="Helical" evidence="1">
    <location>
        <begin position="91"/>
        <end position="113"/>
    </location>
</feature>
<keyword evidence="1" id="KW-0472">Membrane</keyword>
<sequence length="119" mass="12782">MWKAAAFLFKGLFAAACIVVVWQALGPPDGPGSLIPWDKALHGLTFFALTGMALLAFPKMKLWRIGVLMLAFGGLIEILQSLPFFDRDAEWADLLADAAGVGAVLAVMIAAAWRKRLPG</sequence>
<evidence type="ECO:0008006" key="3">
    <source>
        <dbReference type="Google" id="ProtNLM"/>
    </source>
</evidence>
<feature type="transmembrane region" description="Helical" evidence="1">
    <location>
        <begin position="40"/>
        <end position="58"/>
    </location>
</feature>
<evidence type="ECO:0000256" key="1">
    <source>
        <dbReference type="SAM" id="Phobius"/>
    </source>
</evidence>
<name>A0AB39KVV4_9CAUL</name>
<organism evidence="2">
    <name type="scientific">Caulobacter sp. 73W</name>
    <dbReference type="NCBI Taxonomy" id="3161137"/>
    <lineage>
        <taxon>Bacteria</taxon>
        <taxon>Pseudomonadati</taxon>
        <taxon>Pseudomonadota</taxon>
        <taxon>Alphaproteobacteria</taxon>
        <taxon>Caulobacterales</taxon>
        <taxon>Caulobacteraceae</taxon>
        <taxon>Caulobacter</taxon>
    </lineage>
</organism>
<keyword evidence="1" id="KW-0812">Transmembrane</keyword>
<keyword evidence="1" id="KW-1133">Transmembrane helix</keyword>
<evidence type="ECO:0000313" key="2">
    <source>
        <dbReference type="EMBL" id="XDO97717.1"/>
    </source>
</evidence>